<evidence type="ECO:0000259" key="2">
    <source>
        <dbReference type="Pfam" id="PF13581"/>
    </source>
</evidence>
<dbReference type="PANTHER" id="PTHR35526:SF3">
    <property type="entry name" value="ANTI-SIGMA-F FACTOR RSBW"/>
    <property type="match status" value="1"/>
</dbReference>
<comment type="caution">
    <text evidence="3">The sequence shown here is derived from an EMBL/GenBank/DDBJ whole genome shotgun (WGS) entry which is preliminary data.</text>
</comment>
<dbReference type="InterPro" id="IPR003594">
    <property type="entry name" value="HATPase_dom"/>
</dbReference>
<keyword evidence="1" id="KW-0723">Serine/threonine-protein kinase</keyword>
<protein>
    <submittedName>
        <fullName evidence="3">Anti-sigma regulatory factor (Ser/Thr protein kinase)</fullName>
    </submittedName>
</protein>
<dbReference type="RefSeq" id="WP_192757456.1">
    <property type="nucleotide sequence ID" value="NZ_JADBDZ010000001.1"/>
</dbReference>
<sequence length="146" mass="15700">MRVWDGRATARITGDSGEGVDVRAVRRWVRCEVERLGADRLDLADVDLMVDEVATNALRYTASKRPGGGVRVAVLTAVHRVRVEITDDGGAASLPVVKVVAADAWAECGRGLAMVSCLSDCWGFEVGDGDGRPVTVWFEVARRDGT</sequence>
<keyword evidence="4" id="KW-1185">Reference proteome</keyword>
<evidence type="ECO:0000313" key="3">
    <source>
        <dbReference type="EMBL" id="MBE1530452.1"/>
    </source>
</evidence>
<feature type="domain" description="Histidine kinase/HSP90-like ATPase" evidence="2">
    <location>
        <begin position="21"/>
        <end position="122"/>
    </location>
</feature>
<evidence type="ECO:0000256" key="1">
    <source>
        <dbReference type="ARBA" id="ARBA00022527"/>
    </source>
</evidence>
<dbReference type="Proteomes" id="UP000627838">
    <property type="component" value="Unassembled WGS sequence"/>
</dbReference>
<dbReference type="EMBL" id="JADBDZ010000001">
    <property type="protein sequence ID" value="MBE1530452.1"/>
    <property type="molecule type" value="Genomic_DNA"/>
</dbReference>
<accession>A0ABR9JIU0</accession>
<dbReference type="PANTHER" id="PTHR35526">
    <property type="entry name" value="ANTI-SIGMA-F FACTOR RSBW-RELATED"/>
    <property type="match status" value="1"/>
</dbReference>
<name>A0ABR9JIU0_9ACTN</name>
<organism evidence="3 4">
    <name type="scientific">Actinomadura algeriensis</name>
    <dbReference type="NCBI Taxonomy" id="1679523"/>
    <lineage>
        <taxon>Bacteria</taxon>
        <taxon>Bacillati</taxon>
        <taxon>Actinomycetota</taxon>
        <taxon>Actinomycetes</taxon>
        <taxon>Streptosporangiales</taxon>
        <taxon>Thermomonosporaceae</taxon>
        <taxon>Actinomadura</taxon>
    </lineage>
</organism>
<dbReference type="CDD" id="cd16936">
    <property type="entry name" value="HATPase_RsbW-like"/>
    <property type="match status" value="1"/>
</dbReference>
<keyword evidence="1" id="KW-0418">Kinase</keyword>
<keyword evidence="1" id="KW-0808">Transferase</keyword>
<dbReference type="InterPro" id="IPR050267">
    <property type="entry name" value="Anti-sigma-factor_SerPK"/>
</dbReference>
<proteinExistence type="predicted"/>
<evidence type="ECO:0000313" key="4">
    <source>
        <dbReference type="Proteomes" id="UP000627838"/>
    </source>
</evidence>
<dbReference type="InterPro" id="IPR036890">
    <property type="entry name" value="HATPase_C_sf"/>
</dbReference>
<dbReference type="SUPFAM" id="SSF55874">
    <property type="entry name" value="ATPase domain of HSP90 chaperone/DNA topoisomerase II/histidine kinase"/>
    <property type="match status" value="1"/>
</dbReference>
<dbReference type="Pfam" id="PF13581">
    <property type="entry name" value="HATPase_c_2"/>
    <property type="match status" value="1"/>
</dbReference>
<reference evidence="3 4" key="1">
    <citation type="submission" date="2020-10" db="EMBL/GenBank/DDBJ databases">
        <title>Sequencing the genomes of 1000 actinobacteria strains.</title>
        <authorList>
            <person name="Klenk H.-P."/>
        </authorList>
    </citation>
    <scope>NUCLEOTIDE SEQUENCE [LARGE SCALE GENOMIC DNA]</scope>
    <source>
        <strain evidence="3 4">DSM 46744</strain>
    </source>
</reference>
<dbReference type="Gene3D" id="3.30.565.10">
    <property type="entry name" value="Histidine kinase-like ATPase, C-terminal domain"/>
    <property type="match status" value="1"/>
</dbReference>
<gene>
    <name evidence="3" type="ORF">H4W34_000285</name>
</gene>